<name>A0ACB8XH80_ARCLA</name>
<accession>A0ACB8XH80</accession>
<evidence type="ECO:0000313" key="1">
    <source>
        <dbReference type="EMBL" id="KAI3666942.1"/>
    </source>
</evidence>
<keyword evidence="2" id="KW-1185">Reference proteome</keyword>
<reference evidence="2" key="1">
    <citation type="journal article" date="2022" name="Mol. Ecol. Resour.">
        <title>The genomes of chicory, endive, great burdock and yacon provide insights into Asteraceae palaeo-polyploidization history and plant inulin production.</title>
        <authorList>
            <person name="Fan W."/>
            <person name="Wang S."/>
            <person name="Wang H."/>
            <person name="Wang A."/>
            <person name="Jiang F."/>
            <person name="Liu H."/>
            <person name="Zhao H."/>
            <person name="Xu D."/>
            <person name="Zhang Y."/>
        </authorList>
    </citation>
    <scope>NUCLEOTIDE SEQUENCE [LARGE SCALE GENOMIC DNA]</scope>
    <source>
        <strain evidence="2">cv. Niubang</strain>
    </source>
</reference>
<proteinExistence type="predicted"/>
<protein>
    <submittedName>
        <fullName evidence="1">Uncharacterized protein</fullName>
    </submittedName>
</protein>
<sequence>MTTSQDATPTNCFSSVFRRLLCAGGLPTHPSTDTTDNPNHQPTHLLFKTDSSFKLQSPSPTTIPAGVVARLMGIDSFPTTTPSTKVSLGTIMRSRSAGSVDFLPNFEIKKQPPHYHSFQHHRRVRTSVSFRELPTFLETSHNHDHGKLDDHIKSEMGFTPKQEKSKNLKKGTGREQEREKKMTNKKVEVLNRRKRRENGGKKKVVDDDGFHKYKSRKRTYNHTLPKMVKHDRKAKKQLMMLKRRESEYSEEYCMKVLVNVCRLTMEEINGGVWVDAKVDNNLQEISYEVGQEILQLLLYEMVDELCSSW</sequence>
<organism evidence="1 2">
    <name type="scientific">Arctium lappa</name>
    <name type="common">Greater burdock</name>
    <name type="synonym">Lappa major</name>
    <dbReference type="NCBI Taxonomy" id="4217"/>
    <lineage>
        <taxon>Eukaryota</taxon>
        <taxon>Viridiplantae</taxon>
        <taxon>Streptophyta</taxon>
        <taxon>Embryophyta</taxon>
        <taxon>Tracheophyta</taxon>
        <taxon>Spermatophyta</taxon>
        <taxon>Magnoliopsida</taxon>
        <taxon>eudicotyledons</taxon>
        <taxon>Gunneridae</taxon>
        <taxon>Pentapetalae</taxon>
        <taxon>asterids</taxon>
        <taxon>campanulids</taxon>
        <taxon>Asterales</taxon>
        <taxon>Asteraceae</taxon>
        <taxon>Carduoideae</taxon>
        <taxon>Cardueae</taxon>
        <taxon>Arctiinae</taxon>
        <taxon>Arctium</taxon>
    </lineage>
</organism>
<dbReference type="EMBL" id="CM042063">
    <property type="protein sequence ID" value="KAI3666942.1"/>
    <property type="molecule type" value="Genomic_DNA"/>
</dbReference>
<reference evidence="1 2" key="2">
    <citation type="journal article" date="2022" name="Mol. Ecol. Resour.">
        <title>The genomes of chicory, endive, great burdock and yacon provide insights into Asteraceae paleo-polyploidization history and plant inulin production.</title>
        <authorList>
            <person name="Fan W."/>
            <person name="Wang S."/>
            <person name="Wang H."/>
            <person name="Wang A."/>
            <person name="Jiang F."/>
            <person name="Liu H."/>
            <person name="Zhao H."/>
            <person name="Xu D."/>
            <person name="Zhang Y."/>
        </authorList>
    </citation>
    <scope>NUCLEOTIDE SEQUENCE [LARGE SCALE GENOMIC DNA]</scope>
    <source>
        <strain evidence="2">cv. Niubang</strain>
    </source>
</reference>
<evidence type="ECO:0000313" key="2">
    <source>
        <dbReference type="Proteomes" id="UP001055879"/>
    </source>
</evidence>
<gene>
    <name evidence="1" type="ORF">L6452_41983</name>
</gene>
<comment type="caution">
    <text evidence="1">The sequence shown here is derived from an EMBL/GenBank/DDBJ whole genome shotgun (WGS) entry which is preliminary data.</text>
</comment>
<dbReference type="Proteomes" id="UP001055879">
    <property type="component" value="Linkage Group LG17"/>
</dbReference>